<dbReference type="SUPFAM" id="SSF51905">
    <property type="entry name" value="FAD/NAD(P)-binding domain"/>
    <property type="match status" value="1"/>
</dbReference>
<accession>A0AAD9GVH3</accession>
<sequence length="97" mass="10616">MSDEQPEFHDVVIIGAGVSGLRCANHLIHTKGVKDVIVVEASDRIGGRVMNNTSFIPGMSIEVGAEFMHGANTTLTRMAEQHNVGLREIFTWAQVRI</sequence>
<evidence type="ECO:0000259" key="1">
    <source>
        <dbReference type="Pfam" id="PF01593"/>
    </source>
</evidence>
<dbReference type="PANTHER" id="PTHR10742">
    <property type="entry name" value="FLAVIN MONOAMINE OXIDASE"/>
    <property type="match status" value="1"/>
</dbReference>
<gene>
    <name evidence="2" type="ORF">P3T76_003516</name>
</gene>
<dbReference type="InterPro" id="IPR050281">
    <property type="entry name" value="Flavin_monoamine_oxidase"/>
</dbReference>
<proteinExistence type="predicted"/>
<name>A0AAD9GVH3_9STRA</name>
<keyword evidence="3" id="KW-1185">Reference proteome</keyword>
<dbReference type="Pfam" id="PF01593">
    <property type="entry name" value="Amino_oxidase"/>
    <property type="match status" value="1"/>
</dbReference>
<evidence type="ECO:0000313" key="2">
    <source>
        <dbReference type="EMBL" id="KAK1944983.1"/>
    </source>
</evidence>
<organism evidence="2 3">
    <name type="scientific">Phytophthora citrophthora</name>
    <dbReference type="NCBI Taxonomy" id="4793"/>
    <lineage>
        <taxon>Eukaryota</taxon>
        <taxon>Sar</taxon>
        <taxon>Stramenopiles</taxon>
        <taxon>Oomycota</taxon>
        <taxon>Peronosporomycetes</taxon>
        <taxon>Peronosporales</taxon>
        <taxon>Peronosporaceae</taxon>
        <taxon>Phytophthora</taxon>
    </lineage>
</organism>
<dbReference type="Proteomes" id="UP001259832">
    <property type="component" value="Unassembled WGS sequence"/>
</dbReference>
<dbReference type="Gene3D" id="3.50.50.60">
    <property type="entry name" value="FAD/NAD(P)-binding domain"/>
    <property type="match status" value="1"/>
</dbReference>
<dbReference type="EMBL" id="JASMQC010000005">
    <property type="protein sequence ID" value="KAK1944983.1"/>
    <property type="molecule type" value="Genomic_DNA"/>
</dbReference>
<dbReference type="GO" id="GO:0016491">
    <property type="term" value="F:oxidoreductase activity"/>
    <property type="evidence" value="ECO:0007669"/>
    <property type="project" value="InterPro"/>
</dbReference>
<dbReference type="InterPro" id="IPR036188">
    <property type="entry name" value="FAD/NAD-bd_sf"/>
</dbReference>
<protein>
    <submittedName>
        <fullName evidence="2">Polyamine oxidase FMS1</fullName>
    </submittedName>
</protein>
<comment type="caution">
    <text evidence="2">The sequence shown here is derived from an EMBL/GenBank/DDBJ whole genome shotgun (WGS) entry which is preliminary data.</text>
</comment>
<dbReference type="AlphaFoldDB" id="A0AAD9GVH3"/>
<dbReference type="InterPro" id="IPR002937">
    <property type="entry name" value="Amino_oxidase"/>
</dbReference>
<feature type="domain" description="Amine oxidase" evidence="1">
    <location>
        <begin position="18"/>
        <end position="88"/>
    </location>
</feature>
<dbReference type="PANTHER" id="PTHR10742:SF418">
    <property type="entry name" value="AMINE OXIDASE DOMAIN-CONTAINING PROTEIN"/>
    <property type="match status" value="1"/>
</dbReference>
<reference evidence="2" key="1">
    <citation type="submission" date="2023-08" db="EMBL/GenBank/DDBJ databases">
        <title>Reference Genome Resource for the Citrus Pathogen Phytophthora citrophthora.</title>
        <authorList>
            <person name="Moller H."/>
            <person name="Coetzee B."/>
            <person name="Rose L.J."/>
            <person name="Van Niekerk J.M."/>
        </authorList>
    </citation>
    <scope>NUCLEOTIDE SEQUENCE</scope>
    <source>
        <strain evidence="2">STE-U-9442</strain>
    </source>
</reference>
<evidence type="ECO:0000313" key="3">
    <source>
        <dbReference type="Proteomes" id="UP001259832"/>
    </source>
</evidence>